<comment type="similarity">
    <text evidence="4">Belongs to the cytochrome P450 family.</text>
</comment>
<reference evidence="15 16" key="1">
    <citation type="journal article" date="2013" name="Genome Biol.">
        <title>Draft genome of the mountain pine beetle, Dendroctonus ponderosae Hopkins, a major forest pest.</title>
        <authorList>
            <person name="Keeling C.I."/>
            <person name="Yuen M.M."/>
            <person name="Liao N.Y."/>
            <person name="Docking T.R."/>
            <person name="Chan S.K."/>
            <person name="Taylor G.A."/>
            <person name="Palmquist D.L."/>
            <person name="Jackman S.D."/>
            <person name="Nguyen A."/>
            <person name="Li M."/>
            <person name="Henderson H."/>
            <person name="Janes J.K."/>
            <person name="Zhao Y."/>
            <person name="Pandoh P."/>
            <person name="Moore R."/>
            <person name="Sperling F.A."/>
            <person name="Huber D.P."/>
            <person name="Birol I."/>
            <person name="Jones S.J."/>
            <person name="Bohlmann J."/>
        </authorList>
    </citation>
    <scope>NUCLEOTIDE SEQUENCE</scope>
</reference>
<accession>U4UWA6</accession>
<keyword evidence="10 13" id="KW-0408">Iron</keyword>
<evidence type="ECO:0000256" key="7">
    <source>
        <dbReference type="ARBA" id="ARBA00022824"/>
    </source>
</evidence>
<evidence type="ECO:0000256" key="14">
    <source>
        <dbReference type="SAM" id="Phobius"/>
    </source>
</evidence>
<evidence type="ECO:0000256" key="2">
    <source>
        <dbReference type="ARBA" id="ARBA00004174"/>
    </source>
</evidence>
<keyword evidence="14" id="KW-0812">Transmembrane</keyword>
<evidence type="ECO:0000256" key="3">
    <source>
        <dbReference type="ARBA" id="ARBA00004406"/>
    </source>
</evidence>
<dbReference type="GO" id="GO:0016705">
    <property type="term" value="F:oxidoreductase activity, acting on paired donors, with incorporation or reduction of molecular oxygen"/>
    <property type="evidence" value="ECO:0007669"/>
    <property type="project" value="InterPro"/>
</dbReference>
<evidence type="ECO:0000256" key="12">
    <source>
        <dbReference type="ARBA" id="ARBA00023136"/>
    </source>
</evidence>
<feature type="transmembrane region" description="Helical" evidence="14">
    <location>
        <begin position="1195"/>
        <end position="1215"/>
    </location>
</feature>
<organism evidence="15 16">
    <name type="scientific">Dendroctonus ponderosae</name>
    <name type="common">Mountain pine beetle</name>
    <dbReference type="NCBI Taxonomy" id="77166"/>
    <lineage>
        <taxon>Eukaryota</taxon>
        <taxon>Metazoa</taxon>
        <taxon>Ecdysozoa</taxon>
        <taxon>Arthropoda</taxon>
        <taxon>Hexapoda</taxon>
        <taxon>Insecta</taxon>
        <taxon>Pterygota</taxon>
        <taxon>Neoptera</taxon>
        <taxon>Endopterygota</taxon>
        <taxon>Coleoptera</taxon>
        <taxon>Polyphaga</taxon>
        <taxon>Cucujiformia</taxon>
        <taxon>Curculionidae</taxon>
        <taxon>Scolytinae</taxon>
        <taxon>Dendroctonus</taxon>
    </lineage>
</organism>
<keyword evidence="5 13" id="KW-0349">Heme</keyword>
<keyword evidence="8" id="KW-0492">Microsome</keyword>
<gene>
    <name evidence="15" type="ORF">D910_11802</name>
</gene>
<dbReference type="InterPro" id="IPR017972">
    <property type="entry name" value="Cyt_P450_CS"/>
</dbReference>
<comment type="cofactor">
    <cofactor evidence="1 13">
        <name>heme</name>
        <dbReference type="ChEBI" id="CHEBI:30413"/>
    </cofactor>
</comment>
<keyword evidence="14" id="KW-1133">Transmembrane helix</keyword>
<evidence type="ECO:0000256" key="11">
    <source>
        <dbReference type="ARBA" id="ARBA00023033"/>
    </source>
</evidence>
<dbReference type="Pfam" id="PF00067">
    <property type="entry name" value="p450"/>
    <property type="match status" value="4"/>
</dbReference>
<feature type="transmembrane region" description="Helical" evidence="14">
    <location>
        <begin position="753"/>
        <end position="771"/>
    </location>
</feature>
<keyword evidence="11" id="KW-0503">Monooxygenase</keyword>
<evidence type="ECO:0000256" key="1">
    <source>
        <dbReference type="ARBA" id="ARBA00001971"/>
    </source>
</evidence>
<dbReference type="SUPFAM" id="SSF48264">
    <property type="entry name" value="Cytochrome P450"/>
    <property type="match status" value="4"/>
</dbReference>
<evidence type="ECO:0000313" key="16">
    <source>
        <dbReference type="Proteomes" id="UP000030742"/>
    </source>
</evidence>
<keyword evidence="9" id="KW-0560">Oxidoreductase</keyword>
<feature type="transmembrane region" description="Helical" evidence="14">
    <location>
        <begin position="298"/>
        <end position="323"/>
    </location>
</feature>
<dbReference type="PRINTS" id="PR00385">
    <property type="entry name" value="P450"/>
</dbReference>
<evidence type="ECO:0000256" key="9">
    <source>
        <dbReference type="ARBA" id="ARBA00023002"/>
    </source>
</evidence>
<dbReference type="CDD" id="cd11056">
    <property type="entry name" value="CYP6-like"/>
    <property type="match status" value="4"/>
</dbReference>
<evidence type="ECO:0008006" key="17">
    <source>
        <dbReference type="Google" id="ProtNLM"/>
    </source>
</evidence>
<evidence type="ECO:0000313" key="15">
    <source>
        <dbReference type="EMBL" id="ERL94525.1"/>
    </source>
</evidence>
<dbReference type="Proteomes" id="UP000030742">
    <property type="component" value="Unassembled WGS sequence"/>
</dbReference>
<dbReference type="FunFam" id="1.10.630.10:FF:000042">
    <property type="entry name" value="Cytochrome P450"/>
    <property type="match status" value="3"/>
</dbReference>
<feature type="binding site" description="axial binding residue" evidence="13">
    <location>
        <position position="1647"/>
    </location>
    <ligand>
        <name>heme</name>
        <dbReference type="ChEBI" id="CHEBI:30413"/>
    </ligand>
    <ligandPart>
        <name>Fe</name>
        <dbReference type="ChEBI" id="CHEBI:18248"/>
    </ligandPart>
</feature>
<dbReference type="PRINTS" id="PR00463">
    <property type="entry name" value="EP450I"/>
</dbReference>
<evidence type="ECO:0000256" key="4">
    <source>
        <dbReference type="ARBA" id="ARBA00010617"/>
    </source>
</evidence>
<dbReference type="GO" id="GO:0005506">
    <property type="term" value="F:iron ion binding"/>
    <property type="evidence" value="ECO:0007669"/>
    <property type="project" value="InterPro"/>
</dbReference>
<keyword evidence="12 14" id="KW-0472">Membrane</keyword>
<sequence length="1710" mass="195514">MFETVAEKTEDLKRAVDKLVNNEDGISIKEICGDFTTDVIASCGFGIEYDSLTNPHNVFRIYGKKMIAPKLVSFLMELFVPWNLLGNLGFKDTGRETSQFFINIVKQTIQSREQNEVYRKDFMHLLLQLKNQGSLSDSQKIDAASEKSQGVITEEDIMAQCFVFFFAGFETSSTTMTFALLELAQHLDIQAKLRAEVDRVLAKHNGKFTYQSVAEMHYLEMVVNETLRKFPPVPIIPRICTQTYQIPNSNVVIEKGTSVEIPVWGIHMDPDYYPNPDIFDPERFTEENKTKRKEELTFLPFGAGPRLCIAYVVIGVISFIIYVKWRQSYWKRKGVPSSDADFLLGDNTKIFTNQESLGEISVNRYNKFKAQGKKHAGFYNFLQPVYFPLDTDIIKHIMQQDANYFASHATYNNPDDVLSKHLFALEGERWKDLRAKLTPAFTSGKLKMMFETLTNKTVGLENAVAKMVDKKEAFVLKEFLCNFTTDVIASCGFGIESDCLGDPNDAFRRAGKKIFEPRPFKLALLSLFNWDFLAKLGYKHFPNELTVFFTNVVTSTIRHRENNQIFRKDFMHLLLQLKNQGVLSDDDKVTGSGNGKGIISESDIIAQCFVFFIAGFETSSSTMTFTMLELAQHQDIQDKLRKEILEVLAKHDGKITYEAVMEMPYLDKVISEALRKFPPLPVIPRRCTKTYKVPGTDLVLERGTDVQIPVWAIQNDPEYYENPEVFDPERFSEENKAARPEYAFFPFGAGPRVCIAYVVIGVISFIIYVKWRQSYWKRKGVPSSDADFLLGDNTKIFTNKESLGEISVKRYKKFKAQGQKHAGFYNFLQPVYFPIDTDIIKHIMQQDANYFASHATYSNPDDVLSKHLFALEGERWKDLRAKLTPAFTSGKLKMMFETLTNKTVGLENAVAKMVDKKEAFVLKEFLCNFTTDVIASCGFGIESDCLGDPNDAFRRAGKKIFEPRPFKLALLSLFNWDFLAKLGYKHFPNELTVFFTNVVTSTIRHRENNQIFRKDFMHLLLQLKNQGVLSDDDKVTGSGNGKGIISESDIIAQCFVFFIAGFETSSSTMTFTMLELAQHQDIQDKLRKEILEVLAKHDGKITYEAVMEMPYLDKVISEALRKFPPLPVIPRRCTKTYKVPGTDLVLERGTDVQIPVWAIQNDPEYYENPEVFDPERFSEENKAGRPEYAFFPFGAGPRVCIAILVIGVITFLIYVKWRQTYWTRRGLPTAKTEFLFGDMRKAITGVEPLAVRTKNRYNEIKALGVKHAGFYMFWRQIYFPVDLQIIKNIMQQDADYFQSHGGYYHSDDVLSTHLFTLENQRWKELRAKLTPAFTSGKIKMMFETLTEKTELLIDAVGKLADETEGFAIKNVCGNFTTDVIASCGFGIECDSLNEPDNAFRNFGKKLLVPNLLRFALTNIVNWNLLVKLGFTGFGSKTSQFFIDLVKDTIKHREDNEVFRKDFMHLLLQLKNQGIISDKTNVNRTKSEAKGILSENDIIGQCFVFFIAGFETSSSTMTFTMLELAQNQDIQDKLRKEIKEVLAKHDGKLTYEAAMEMPYLDKVVNEALRKFPPLPFIPRKCTRNYQIPGTDVVLEKGTGVHIPVWGIHNDPEYFPNPDVFDPERFSEKNKASRPEYSYLPFGAGPRICIVCEYSKIFLGLRFGKLQAKVGLIALLNNFKFTLNEKTPMPIQIDRGFIITVKGNVWVDAVRL</sequence>
<dbReference type="InterPro" id="IPR002401">
    <property type="entry name" value="Cyt_P450_E_grp-I"/>
</dbReference>
<dbReference type="PANTHER" id="PTHR24292">
    <property type="entry name" value="CYTOCHROME P450"/>
    <property type="match status" value="1"/>
</dbReference>
<dbReference type="InterPro" id="IPR050476">
    <property type="entry name" value="Insect_CytP450_Detox"/>
</dbReference>
<dbReference type="STRING" id="77166.U4UWA6"/>
<dbReference type="PANTHER" id="PTHR24292:SF100">
    <property type="entry name" value="CYTOCHROME P450 6A16, ISOFORM B-RELATED"/>
    <property type="match status" value="1"/>
</dbReference>
<dbReference type="PROSITE" id="PS00086">
    <property type="entry name" value="CYTOCHROME_P450"/>
    <property type="match status" value="3"/>
</dbReference>
<dbReference type="InterPro" id="IPR036396">
    <property type="entry name" value="Cyt_P450_sf"/>
</dbReference>
<dbReference type="EMBL" id="KB632390">
    <property type="protein sequence ID" value="ERL94525.1"/>
    <property type="molecule type" value="Genomic_DNA"/>
</dbReference>
<dbReference type="InterPro" id="IPR001128">
    <property type="entry name" value="Cyt_P450"/>
</dbReference>
<dbReference type="Gene3D" id="1.10.630.10">
    <property type="entry name" value="Cytochrome P450"/>
    <property type="match status" value="4"/>
</dbReference>
<protein>
    <recommendedName>
        <fullName evidence="17">Cytochrome P450</fullName>
    </recommendedName>
</protein>
<dbReference type="GO" id="GO:0004497">
    <property type="term" value="F:monooxygenase activity"/>
    <property type="evidence" value="ECO:0007669"/>
    <property type="project" value="UniProtKB-KW"/>
</dbReference>
<evidence type="ECO:0000256" key="8">
    <source>
        <dbReference type="ARBA" id="ARBA00022848"/>
    </source>
</evidence>
<evidence type="ECO:0000256" key="5">
    <source>
        <dbReference type="ARBA" id="ARBA00022617"/>
    </source>
</evidence>
<name>U4UWA6_DENPD</name>
<evidence type="ECO:0000256" key="13">
    <source>
        <dbReference type="PIRSR" id="PIRSR602401-1"/>
    </source>
</evidence>
<evidence type="ECO:0000256" key="10">
    <source>
        <dbReference type="ARBA" id="ARBA00023004"/>
    </source>
</evidence>
<dbReference type="GO" id="GO:0005789">
    <property type="term" value="C:endoplasmic reticulum membrane"/>
    <property type="evidence" value="ECO:0007669"/>
    <property type="project" value="UniProtKB-SubCell"/>
</dbReference>
<keyword evidence="7" id="KW-0256">Endoplasmic reticulum</keyword>
<proteinExistence type="inferred from homology"/>
<dbReference type="OrthoDB" id="2789670at2759"/>
<evidence type="ECO:0000256" key="6">
    <source>
        <dbReference type="ARBA" id="ARBA00022723"/>
    </source>
</evidence>
<keyword evidence="6 13" id="KW-0479">Metal-binding</keyword>
<dbReference type="GO" id="GO:0020037">
    <property type="term" value="F:heme binding"/>
    <property type="evidence" value="ECO:0007669"/>
    <property type="project" value="InterPro"/>
</dbReference>
<comment type="subcellular location">
    <subcellularLocation>
        <location evidence="3">Endoplasmic reticulum membrane</location>
        <topology evidence="3">Peripheral membrane protein</topology>
    </subcellularLocation>
    <subcellularLocation>
        <location evidence="2">Microsome membrane</location>
        <topology evidence="2">Peripheral membrane protein</topology>
    </subcellularLocation>
</comment>